<gene>
    <name evidence="2" type="ORF">ABIE08_003643</name>
</gene>
<evidence type="ECO:0000259" key="1">
    <source>
        <dbReference type="Pfam" id="PF01863"/>
    </source>
</evidence>
<dbReference type="Proteomes" id="UP001549321">
    <property type="component" value="Unassembled WGS sequence"/>
</dbReference>
<sequence>MGFFQRLTGTPARASVAKPDHFHVEIDGEMVRVTLLWNERARRYTLRLRGSVREPVVTIPARGRLSEARAFLDRNRGWLQARLAALPAPTPLADGASIPLRGVPVRILHRPGRGIVRLQESEGETQLLVPGEIDHLPRRVTDFLKREARRDLEAATARHAASLGVTVKNIRLGDPTSRWGSCSSSGTIAYSWRMILAPPAVLDYLAAHEVAHMREMNHSARFWRHVASICPGMDDAKAWLVRHGASLHAVGAE</sequence>
<dbReference type="InterPro" id="IPR053136">
    <property type="entry name" value="UTP_pyrophosphatase-like"/>
</dbReference>
<protein>
    <submittedName>
        <fullName evidence="2">Metal-dependent hydrolase</fullName>
    </submittedName>
</protein>
<keyword evidence="3" id="KW-1185">Reference proteome</keyword>
<dbReference type="Gene3D" id="3.30.2010.10">
    <property type="entry name" value="Metalloproteases ('zincins'), catalytic domain"/>
    <property type="match status" value="1"/>
</dbReference>
<name>A0ABV2R332_9HYPH</name>
<dbReference type="RefSeq" id="WP_354553241.1">
    <property type="nucleotide sequence ID" value="NZ_JBEPSM010000003.1"/>
</dbReference>
<accession>A0ABV2R332</accession>
<proteinExistence type="predicted"/>
<evidence type="ECO:0000313" key="2">
    <source>
        <dbReference type="EMBL" id="MET4635692.1"/>
    </source>
</evidence>
<dbReference type="InterPro" id="IPR002725">
    <property type="entry name" value="YgjP-like_metallopeptidase"/>
</dbReference>
<organism evidence="2 3">
    <name type="scientific">Kaistia defluvii</name>
    <dbReference type="NCBI Taxonomy" id="410841"/>
    <lineage>
        <taxon>Bacteria</taxon>
        <taxon>Pseudomonadati</taxon>
        <taxon>Pseudomonadota</taxon>
        <taxon>Alphaproteobacteria</taxon>
        <taxon>Hyphomicrobiales</taxon>
        <taxon>Kaistiaceae</taxon>
        <taxon>Kaistia</taxon>
    </lineage>
</organism>
<feature type="domain" description="YgjP-like metallopeptidase" evidence="1">
    <location>
        <begin position="53"/>
        <end position="243"/>
    </location>
</feature>
<dbReference type="GO" id="GO:0016787">
    <property type="term" value="F:hydrolase activity"/>
    <property type="evidence" value="ECO:0007669"/>
    <property type="project" value="UniProtKB-KW"/>
</dbReference>
<dbReference type="EMBL" id="JBEPSM010000003">
    <property type="protein sequence ID" value="MET4635692.1"/>
    <property type="molecule type" value="Genomic_DNA"/>
</dbReference>
<dbReference type="CDD" id="cd07344">
    <property type="entry name" value="M48_yhfN_like"/>
    <property type="match status" value="1"/>
</dbReference>
<dbReference type="PANTHER" id="PTHR30399">
    <property type="entry name" value="UNCHARACTERIZED PROTEIN YGJP"/>
    <property type="match status" value="1"/>
</dbReference>
<comment type="caution">
    <text evidence="2">The sequence shown here is derived from an EMBL/GenBank/DDBJ whole genome shotgun (WGS) entry which is preliminary data.</text>
</comment>
<keyword evidence="2" id="KW-0378">Hydrolase</keyword>
<dbReference type="Pfam" id="PF01863">
    <property type="entry name" value="YgjP-like"/>
    <property type="match status" value="1"/>
</dbReference>
<dbReference type="PANTHER" id="PTHR30399:SF1">
    <property type="entry name" value="UTP PYROPHOSPHATASE"/>
    <property type="match status" value="1"/>
</dbReference>
<reference evidence="2 3" key="1">
    <citation type="submission" date="2024-06" db="EMBL/GenBank/DDBJ databases">
        <title>Sorghum-associated microbial communities from plants grown in Nebraska, USA.</title>
        <authorList>
            <person name="Schachtman D."/>
        </authorList>
    </citation>
    <scope>NUCLEOTIDE SEQUENCE [LARGE SCALE GENOMIC DNA]</scope>
    <source>
        <strain evidence="2 3">3207</strain>
    </source>
</reference>
<evidence type="ECO:0000313" key="3">
    <source>
        <dbReference type="Proteomes" id="UP001549321"/>
    </source>
</evidence>